<evidence type="ECO:0000256" key="2">
    <source>
        <dbReference type="ARBA" id="ARBA00022741"/>
    </source>
</evidence>
<dbReference type="Gene3D" id="3.30.1490.20">
    <property type="entry name" value="ATP-grasp fold, A domain"/>
    <property type="match status" value="1"/>
</dbReference>
<reference evidence="6 7" key="1">
    <citation type="submission" date="2016-05" db="EMBL/GenBank/DDBJ databases">
        <title>Complete Genome and Methylome Analysis of Psychrotrophic Bacterial Isolates from Antarctic Lake Untersee.</title>
        <authorList>
            <person name="Fomenkov A."/>
            <person name="Akimov V.N."/>
            <person name="Vasilyeva L.V."/>
            <person name="Andersen D."/>
            <person name="Vincze T."/>
            <person name="Roberts R.J."/>
        </authorList>
    </citation>
    <scope>NUCLEOTIDE SEQUENCE [LARGE SCALE GENOMIC DNA]</scope>
    <source>
        <strain evidence="6 7">U14-5</strain>
    </source>
</reference>
<dbReference type="Gene3D" id="3.40.50.20">
    <property type="match status" value="1"/>
</dbReference>
<dbReference type="PANTHER" id="PTHR43585">
    <property type="entry name" value="FUMIPYRROLE BIOSYNTHESIS PROTEIN C"/>
    <property type="match status" value="1"/>
</dbReference>
<dbReference type="GO" id="GO:0005524">
    <property type="term" value="F:ATP binding"/>
    <property type="evidence" value="ECO:0007669"/>
    <property type="project" value="UniProtKB-UniRule"/>
</dbReference>
<accession>A0A1L6ZEI1</accession>
<dbReference type="Gene3D" id="3.30.470.20">
    <property type="entry name" value="ATP-grasp fold, B domain"/>
    <property type="match status" value="1"/>
</dbReference>
<dbReference type="EMBL" id="CP015607">
    <property type="protein sequence ID" value="APT44915.1"/>
    <property type="molecule type" value="Genomic_DNA"/>
</dbReference>
<evidence type="ECO:0000259" key="5">
    <source>
        <dbReference type="PROSITE" id="PS50975"/>
    </source>
</evidence>
<organism evidence="6 7">
    <name type="scientific">Bacillus safensis</name>
    <dbReference type="NCBI Taxonomy" id="561879"/>
    <lineage>
        <taxon>Bacteria</taxon>
        <taxon>Bacillati</taxon>
        <taxon>Bacillota</taxon>
        <taxon>Bacilli</taxon>
        <taxon>Bacillales</taxon>
        <taxon>Bacillaceae</taxon>
        <taxon>Bacillus</taxon>
    </lineage>
</organism>
<keyword evidence="1 6" id="KW-0436">Ligase</keyword>
<evidence type="ECO:0000256" key="3">
    <source>
        <dbReference type="ARBA" id="ARBA00022840"/>
    </source>
</evidence>
<dbReference type="Proteomes" id="UP000185426">
    <property type="component" value="Chromosome"/>
</dbReference>
<dbReference type="InterPro" id="IPR011761">
    <property type="entry name" value="ATP-grasp"/>
</dbReference>
<dbReference type="GO" id="GO:0016874">
    <property type="term" value="F:ligase activity"/>
    <property type="evidence" value="ECO:0007669"/>
    <property type="project" value="UniProtKB-KW"/>
</dbReference>
<dbReference type="InterPro" id="IPR052032">
    <property type="entry name" value="ATP-dep_AA_Ligase"/>
</dbReference>
<dbReference type="SUPFAM" id="SSF56059">
    <property type="entry name" value="Glutathione synthetase ATP-binding domain-like"/>
    <property type="match status" value="1"/>
</dbReference>
<dbReference type="PANTHER" id="PTHR43585:SF2">
    <property type="entry name" value="ATP-GRASP ENZYME FSQD"/>
    <property type="match status" value="1"/>
</dbReference>
<keyword evidence="2 4" id="KW-0547">Nucleotide-binding</keyword>
<sequence>MSKKTVLVIADLGGCPPHMFYESVAASYHIVSYIPRPFAITKGHAELIEKYSIAVIKDRDYFETHPSFEHPDSIYWAHDDYLKSEEEVVDDLVRVASFFKADAITTNNELFIAPMAKAAERLGLRGAGVKAAEMARDKSQMRAAFNAAGVKAVKTQPVTTLADFQQAIEYIGTPLILKPTYLASSIGVTLFHDRAGSDDLFLNVQSYLQTIPVPNAVTYKAPFVAETYLEGAYEDWYQEDGYSDYVSVEGLVVEGEYIPFVIHDKTPQIGFTETAHITPSILDNEAQQIIIEAAKKANEGLGLENCATHTEIKLMKNRETGLIESAARFAGWNMIPNIKKVFGVDMAKLLIDVLVDGKKAELPKELLSGHTHYIADCHLYPQHFKESGHIPAEATHITIDHIHIPQDALVGDTVIVSKSVPSKGTFVDLSLFEAFNGIVSLELKGSSSQDVAASIRNLQKQAAIHLMDELVKG</sequence>
<feature type="domain" description="ATP-grasp" evidence="5">
    <location>
        <begin position="142"/>
        <end position="355"/>
    </location>
</feature>
<dbReference type="PROSITE" id="PS50975">
    <property type="entry name" value="ATP_GRASP"/>
    <property type="match status" value="1"/>
</dbReference>
<protein>
    <submittedName>
        <fullName evidence="6">Carboxylate--amine ligase</fullName>
    </submittedName>
</protein>
<dbReference type="AlphaFoldDB" id="A0A1L6ZEI1"/>
<evidence type="ECO:0000256" key="4">
    <source>
        <dbReference type="PROSITE-ProRule" id="PRU00409"/>
    </source>
</evidence>
<gene>
    <name evidence="6" type="ORF">BSA145_02620</name>
</gene>
<evidence type="ECO:0000313" key="7">
    <source>
        <dbReference type="Proteomes" id="UP000185426"/>
    </source>
</evidence>
<dbReference type="Pfam" id="PF13535">
    <property type="entry name" value="ATP-grasp_4"/>
    <property type="match status" value="1"/>
</dbReference>
<dbReference type="InterPro" id="IPR013815">
    <property type="entry name" value="ATP_grasp_subdomain_1"/>
</dbReference>
<evidence type="ECO:0000256" key="1">
    <source>
        <dbReference type="ARBA" id="ARBA00022598"/>
    </source>
</evidence>
<keyword evidence="3 4" id="KW-0067">ATP-binding</keyword>
<proteinExistence type="predicted"/>
<dbReference type="RefSeq" id="WP_075621548.1">
    <property type="nucleotide sequence ID" value="NZ_CP015607.1"/>
</dbReference>
<name>A0A1L6ZEI1_BACIA</name>
<dbReference type="Gene3D" id="3.90.1170.60">
    <property type="match status" value="1"/>
</dbReference>
<evidence type="ECO:0000313" key="6">
    <source>
        <dbReference type="EMBL" id="APT44915.1"/>
    </source>
</evidence>
<dbReference type="GO" id="GO:0046872">
    <property type="term" value="F:metal ion binding"/>
    <property type="evidence" value="ECO:0007669"/>
    <property type="project" value="InterPro"/>
</dbReference>